<dbReference type="STRING" id="1223545.GS4_37_00180"/>
<evidence type="ECO:0000259" key="2">
    <source>
        <dbReference type="Pfam" id="PF01243"/>
    </source>
</evidence>
<keyword evidence="1" id="KW-0560">Oxidoreductase</keyword>
<evidence type="ECO:0000256" key="1">
    <source>
        <dbReference type="ARBA" id="ARBA00023002"/>
    </source>
</evidence>
<dbReference type="AlphaFoldDB" id="M0QQQ2"/>
<dbReference type="RefSeq" id="WP_007624748.1">
    <property type="nucleotide sequence ID" value="NZ_BANX01000037.1"/>
</dbReference>
<keyword evidence="4" id="KW-1185">Reference proteome</keyword>
<sequence>MDDARERFAAARVARLATGGADGPHLVPFVFVLVDDVVYSCVDHKPKRTNDLRRLRNIADDPRVSVLVDHYSDEWDELWWVRVDGRAAVVGADDPVGVEAIDALADKYPQYRIRRPVGPVIVIDDLRWRSWTVRS</sequence>
<comment type="caution">
    <text evidence="3">The sequence shown here is derived from an EMBL/GenBank/DDBJ whole genome shotgun (WGS) entry which is preliminary data.</text>
</comment>
<dbReference type="InterPro" id="IPR012349">
    <property type="entry name" value="Split_barrel_FMN-bd"/>
</dbReference>
<gene>
    <name evidence="3" type="ORF">GS4_37_00180</name>
</gene>
<dbReference type="Pfam" id="PF01243">
    <property type="entry name" value="PNPOx_N"/>
    <property type="match status" value="1"/>
</dbReference>
<dbReference type="InterPro" id="IPR052019">
    <property type="entry name" value="F420H2_bilvrd_red/Heme_oxyg"/>
</dbReference>
<reference evidence="3 4" key="1">
    <citation type="submission" date="2013-01" db="EMBL/GenBank/DDBJ databases">
        <title>Whole genome shotgun sequence of Gordonia soli NBRC 108243.</title>
        <authorList>
            <person name="Isaki-Nakamura S."/>
            <person name="Hosoyama A."/>
            <person name="Tsuchikane K."/>
            <person name="Ando Y."/>
            <person name="Baba S."/>
            <person name="Ohji S."/>
            <person name="Hamada M."/>
            <person name="Tamura T."/>
            <person name="Yamazoe A."/>
            <person name="Yamazaki S."/>
            <person name="Fujita N."/>
        </authorList>
    </citation>
    <scope>NUCLEOTIDE SEQUENCE [LARGE SCALE GENOMIC DNA]</scope>
    <source>
        <strain evidence="3 4">NBRC 108243</strain>
    </source>
</reference>
<evidence type="ECO:0000313" key="4">
    <source>
        <dbReference type="Proteomes" id="UP000011666"/>
    </source>
</evidence>
<dbReference type="PANTHER" id="PTHR35176">
    <property type="entry name" value="HEME OXYGENASE HI_0854-RELATED"/>
    <property type="match status" value="1"/>
</dbReference>
<dbReference type="GO" id="GO:0016627">
    <property type="term" value="F:oxidoreductase activity, acting on the CH-CH group of donors"/>
    <property type="evidence" value="ECO:0007669"/>
    <property type="project" value="TreeGrafter"/>
</dbReference>
<dbReference type="Gene3D" id="2.30.110.10">
    <property type="entry name" value="Electron Transport, Fmn-binding Protein, Chain A"/>
    <property type="match status" value="1"/>
</dbReference>
<dbReference type="EMBL" id="BANX01000037">
    <property type="protein sequence ID" value="GAC70591.1"/>
    <property type="molecule type" value="Genomic_DNA"/>
</dbReference>
<dbReference type="OrthoDB" id="9812086at2"/>
<dbReference type="NCBIfam" id="TIGR03668">
    <property type="entry name" value="Rv0121_F420"/>
    <property type="match status" value="1"/>
</dbReference>
<accession>M0QQQ2</accession>
<dbReference type="SUPFAM" id="SSF50475">
    <property type="entry name" value="FMN-binding split barrel"/>
    <property type="match status" value="1"/>
</dbReference>
<dbReference type="InterPro" id="IPR019967">
    <property type="entry name" value="F420-dep_enz_PPOX_Rv0121"/>
</dbReference>
<dbReference type="GO" id="GO:0005829">
    <property type="term" value="C:cytosol"/>
    <property type="evidence" value="ECO:0007669"/>
    <property type="project" value="TreeGrafter"/>
</dbReference>
<proteinExistence type="predicted"/>
<organism evidence="3 4">
    <name type="scientific">Gordonia soli NBRC 108243</name>
    <dbReference type="NCBI Taxonomy" id="1223545"/>
    <lineage>
        <taxon>Bacteria</taxon>
        <taxon>Bacillati</taxon>
        <taxon>Actinomycetota</taxon>
        <taxon>Actinomycetes</taxon>
        <taxon>Mycobacteriales</taxon>
        <taxon>Gordoniaceae</taxon>
        <taxon>Gordonia</taxon>
    </lineage>
</organism>
<feature type="domain" description="Pyridoxamine 5'-phosphate oxidase N-terminal" evidence="2">
    <location>
        <begin position="3"/>
        <end position="110"/>
    </location>
</feature>
<name>M0QQQ2_9ACTN</name>
<dbReference type="PANTHER" id="PTHR35176:SF2">
    <property type="entry name" value="F420H(2)-DEPENDENT REDUCTASE RV1155"/>
    <property type="match status" value="1"/>
</dbReference>
<protein>
    <recommendedName>
        <fullName evidence="2">Pyridoxamine 5'-phosphate oxidase N-terminal domain-containing protein</fullName>
    </recommendedName>
</protein>
<evidence type="ECO:0000313" key="3">
    <source>
        <dbReference type="EMBL" id="GAC70591.1"/>
    </source>
</evidence>
<dbReference type="GO" id="GO:0070967">
    <property type="term" value="F:coenzyme F420 binding"/>
    <property type="evidence" value="ECO:0007669"/>
    <property type="project" value="TreeGrafter"/>
</dbReference>
<dbReference type="InterPro" id="IPR011576">
    <property type="entry name" value="Pyridox_Oxase_N"/>
</dbReference>
<dbReference type="eggNOG" id="COG3467">
    <property type="taxonomic scope" value="Bacteria"/>
</dbReference>
<dbReference type="Proteomes" id="UP000011666">
    <property type="component" value="Unassembled WGS sequence"/>
</dbReference>